<feature type="domain" description="Phospholipase/carboxylesterase/thioesterase" evidence="3">
    <location>
        <begin position="24"/>
        <end position="205"/>
    </location>
</feature>
<comment type="similarity">
    <text evidence="1">Belongs to the AB hydrolase superfamily. AB hydrolase 2 family.</text>
</comment>
<evidence type="ECO:0000313" key="5">
    <source>
        <dbReference type="Proteomes" id="UP000326671"/>
    </source>
</evidence>
<dbReference type="Gene3D" id="3.40.50.1820">
    <property type="entry name" value="alpha/beta hydrolase"/>
    <property type="match status" value="1"/>
</dbReference>
<dbReference type="GO" id="GO:0016787">
    <property type="term" value="F:hydrolase activity"/>
    <property type="evidence" value="ECO:0007669"/>
    <property type="project" value="UniProtKB-KW"/>
</dbReference>
<gene>
    <name evidence="4" type="ORF">F4V44_22010</name>
</gene>
<reference evidence="4 5" key="1">
    <citation type="submission" date="2019-09" db="EMBL/GenBank/DDBJ databases">
        <title>Whole genome sequences of isolates from the Mars Exploration Rovers.</title>
        <authorList>
            <person name="Seuylemezian A."/>
            <person name="Vaishampayan P."/>
        </authorList>
    </citation>
    <scope>NUCLEOTIDE SEQUENCE [LARGE SCALE GENOMIC DNA]</scope>
    <source>
        <strain evidence="4 5">MER_TA_151</strain>
    </source>
</reference>
<dbReference type="OrthoDB" id="9795555at2"/>
<dbReference type="InterPro" id="IPR050565">
    <property type="entry name" value="LYPA1-2/EST-like"/>
</dbReference>
<evidence type="ECO:0000259" key="3">
    <source>
        <dbReference type="Pfam" id="PF02230"/>
    </source>
</evidence>
<keyword evidence="2" id="KW-0378">Hydrolase</keyword>
<dbReference type="PANTHER" id="PTHR10655">
    <property type="entry name" value="LYSOPHOSPHOLIPASE-RELATED"/>
    <property type="match status" value="1"/>
</dbReference>
<proteinExistence type="inferred from homology"/>
<dbReference type="PANTHER" id="PTHR10655:SF17">
    <property type="entry name" value="LYSOPHOSPHOLIPASE-LIKE PROTEIN 1"/>
    <property type="match status" value="1"/>
</dbReference>
<keyword evidence="5" id="KW-1185">Reference proteome</keyword>
<dbReference type="InterPro" id="IPR029058">
    <property type="entry name" value="AB_hydrolase_fold"/>
</dbReference>
<organism evidence="4 5">
    <name type="scientific">Niallia endozanthoxylica</name>
    <dbReference type="NCBI Taxonomy" id="2036016"/>
    <lineage>
        <taxon>Bacteria</taxon>
        <taxon>Bacillati</taxon>
        <taxon>Bacillota</taxon>
        <taxon>Bacilli</taxon>
        <taxon>Bacillales</taxon>
        <taxon>Bacillaceae</taxon>
        <taxon>Niallia</taxon>
    </lineage>
</organism>
<accession>A0A5J5H7C5</accession>
<evidence type="ECO:0000313" key="4">
    <source>
        <dbReference type="EMBL" id="KAA9016480.1"/>
    </source>
</evidence>
<dbReference type="Pfam" id="PF02230">
    <property type="entry name" value="Abhydrolase_2"/>
    <property type="match status" value="1"/>
</dbReference>
<dbReference type="EMBL" id="VYKL01000038">
    <property type="protein sequence ID" value="KAA9016480.1"/>
    <property type="molecule type" value="Genomic_DNA"/>
</dbReference>
<dbReference type="Proteomes" id="UP000326671">
    <property type="component" value="Unassembled WGS sequence"/>
</dbReference>
<comment type="caution">
    <text evidence="4">The sequence shown here is derived from an EMBL/GenBank/DDBJ whole genome shotgun (WGS) entry which is preliminary data.</text>
</comment>
<dbReference type="InterPro" id="IPR003140">
    <property type="entry name" value="PLipase/COase/thioEstase"/>
</dbReference>
<dbReference type="SUPFAM" id="SSF53474">
    <property type="entry name" value="alpha/beta-Hydrolases"/>
    <property type="match status" value="1"/>
</dbReference>
<evidence type="ECO:0000256" key="2">
    <source>
        <dbReference type="ARBA" id="ARBA00022801"/>
    </source>
</evidence>
<dbReference type="AlphaFoldDB" id="A0A5J5H7C5"/>
<dbReference type="RefSeq" id="WP_150442159.1">
    <property type="nucleotide sequence ID" value="NZ_VYKL01000038.1"/>
</dbReference>
<evidence type="ECO:0000256" key="1">
    <source>
        <dbReference type="ARBA" id="ARBA00006499"/>
    </source>
</evidence>
<name>A0A5J5H7C5_9BACI</name>
<sequence length="219" mass="25097">MQSPYEYIVYLPSNLETGKKYPVIFGLHGIGYNEEDMLSLVKNLKEEFILIGIRGNLTYEEGYAYYYLKSYGNPERELFDSSIENLKEFIENASKQYPIDEERKYVIGFSQGAILSMSLALILGNSIKGIVAMNGYIPEFVKEEFPLKSIQQTAFLVMQGEKDEIFPLQIGLENYEYLQQHAGSVKYTIYPSGHVVTEEMKNDLVYWIAKDAAEEKVGK</sequence>
<protein>
    <submittedName>
        <fullName evidence="4">Esterase</fullName>
    </submittedName>
</protein>